<dbReference type="Gene3D" id="2.160.20.80">
    <property type="entry name" value="E3 ubiquitin-protein ligase SopA"/>
    <property type="match status" value="1"/>
</dbReference>
<organism evidence="3 4">
    <name type="scientific">Pseudosporangium ferrugineum</name>
    <dbReference type="NCBI Taxonomy" id="439699"/>
    <lineage>
        <taxon>Bacteria</taxon>
        <taxon>Bacillati</taxon>
        <taxon>Actinomycetota</taxon>
        <taxon>Actinomycetes</taxon>
        <taxon>Micromonosporales</taxon>
        <taxon>Micromonosporaceae</taxon>
        <taxon>Pseudosporangium</taxon>
    </lineage>
</organism>
<evidence type="ECO:0000313" key="4">
    <source>
        <dbReference type="Proteomes" id="UP000239209"/>
    </source>
</evidence>
<dbReference type="InterPro" id="IPR001646">
    <property type="entry name" value="5peptide_repeat"/>
</dbReference>
<comment type="caution">
    <text evidence="3">The sequence shown here is derived from an EMBL/GenBank/DDBJ whole genome shotgun (WGS) entry which is preliminary data.</text>
</comment>
<sequence length="367" mass="37399">MSASRPGSRGIRAALDRAEARLARLADARRRWPVLTVTAAVLGGLALVTVLLGPVSAALTPLAGVATKDRSAALNATRQVLLAGIAGAFALGGLAFTARSFFLTRRGQIADRYAKAMSQLASERLVERVGGIYALEHLMHESDRNHTTVMEVLAAFVRDRTSAPPGAPGGGPPSATGRSPGAEPPEPTGAEPPEPTGAEAQRLPGGAGGGLPTDVRTALTVLGRRPRRPERHPLTLPGVVLPGAGLAGAFLATAELPGADLRDAELSEADLTDTNLMRADLRGALLRGATLAGALLTAADLSGADLSGADLRGAVLTSTALTGTILDDARLEGAVLTPPDATGLTARQLRSARLDGNTELPPGLGLS</sequence>
<dbReference type="AlphaFoldDB" id="A0A2T0SJE5"/>
<dbReference type="PANTHER" id="PTHR14136">
    <property type="entry name" value="BTB_POZ DOMAIN-CONTAINING PROTEIN KCTD9"/>
    <property type="match status" value="1"/>
</dbReference>
<dbReference type="Proteomes" id="UP000239209">
    <property type="component" value="Unassembled WGS sequence"/>
</dbReference>
<evidence type="ECO:0000256" key="1">
    <source>
        <dbReference type="SAM" id="MobiDB-lite"/>
    </source>
</evidence>
<evidence type="ECO:0000256" key="2">
    <source>
        <dbReference type="SAM" id="Phobius"/>
    </source>
</evidence>
<accession>A0A2T0SJE5</accession>
<evidence type="ECO:0000313" key="3">
    <source>
        <dbReference type="EMBL" id="PRY33539.1"/>
    </source>
</evidence>
<dbReference type="InterPro" id="IPR051082">
    <property type="entry name" value="Pentapeptide-BTB/POZ_domain"/>
</dbReference>
<reference evidence="3 4" key="1">
    <citation type="submission" date="2018-03" db="EMBL/GenBank/DDBJ databases">
        <title>Genomic Encyclopedia of Archaeal and Bacterial Type Strains, Phase II (KMG-II): from individual species to whole genera.</title>
        <authorList>
            <person name="Goeker M."/>
        </authorList>
    </citation>
    <scope>NUCLEOTIDE SEQUENCE [LARGE SCALE GENOMIC DNA]</scope>
    <source>
        <strain evidence="3 4">DSM 45348</strain>
    </source>
</reference>
<feature type="transmembrane region" description="Helical" evidence="2">
    <location>
        <begin position="81"/>
        <end position="102"/>
    </location>
</feature>
<keyword evidence="2" id="KW-1133">Transmembrane helix</keyword>
<name>A0A2T0SJE5_9ACTN</name>
<dbReference type="PANTHER" id="PTHR14136:SF17">
    <property type="entry name" value="BTB_POZ DOMAIN-CONTAINING PROTEIN KCTD9"/>
    <property type="match status" value="1"/>
</dbReference>
<keyword evidence="4" id="KW-1185">Reference proteome</keyword>
<dbReference type="EMBL" id="PVZG01000001">
    <property type="protein sequence ID" value="PRY33539.1"/>
    <property type="molecule type" value="Genomic_DNA"/>
</dbReference>
<feature type="region of interest" description="Disordered" evidence="1">
    <location>
        <begin position="160"/>
        <end position="214"/>
    </location>
</feature>
<gene>
    <name evidence="3" type="ORF">CLV70_101702</name>
</gene>
<dbReference type="Pfam" id="PF00805">
    <property type="entry name" value="Pentapeptide"/>
    <property type="match status" value="2"/>
</dbReference>
<protein>
    <submittedName>
        <fullName evidence="3">Pentapeptide repeat protein</fullName>
    </submittedName>
</protein>
<keyword evidence="2" id="KW-0812">Transmembrane</keyword>
<keyword evidence="2" id="KW-0472">Membrane</keyword>
<dbReference type="SUPFAM" id="SSF141571">
    <property type="entry name" value="Pentapeptide repeat-like"/>
    <property type="match status" value="1"/>
</dbReference>
<feature type="compositionally biased region" description="Pro residues" evidence="1">
    <location>
        <begin position="182"/>
        <end position="195"/>
    </location>
</feature>
<proteinExistence type="predicted"/>
<dbReference type="RefSeq" id="WP_106124812.1">
    <property type="nucleotide sequence ID" value="NZ_PVZG01000001.1"/>
</dbReference>
<dbReference type="OrthoDB" id="4563217at2"/>